<dbReference type="Proteomes" id="UP000604825">
    <property type="component" value="Unassembled WGS sequence"/>
</dbReference>
<protein>
    <submittedName>
        <fullName evidence="1">Uncharacterized protein</fullName>
    </submittedName>
</protein>
<comment type="caution">
    <text evidence="1">The sequence shown here is derived from an EMBL/GenBank/DDBJ whole genome shotgun (WGS) entry which is preliminary data.</text>
</comment>
<accession>A0A811SC71</accession>
<dbReference type="EMBL" id="CAJGYO010000019">
    <property type="protein sequence ID" value="CAD6340277.1"/>
    <property type="molecule type" value="Genomic_DNA"/>
</dbReference>
<reference evidence="1" key="1">
    <citation type="submission" date="2020-10" db="EMBL/GenBank/DDBJ databases">
        <authorList>
            <person name="Han B."/>
            <person name="Lu T."/>
            <person name="Zhao Q."/>
            <person name="Huang X."/>
            <person name="Zhao Y."/>
        </authorList>
    </citation>
    <scope>NUCLEOTIDE SEQUENCE</scope>
</reference>
<proteinExistence type="predicted"/>
<name>A0A811SC71_9POAL</name>
<evidence type="ECO:0000313" key="2">
    <source>
        <dbReference type="Proteomes" id="UP000604825"/>
    </source>
</evidence>
<evidence type="ECO:0000313" key="1">
    <source>
        <dbReference type="EMBL" id="CAD6340277.1"/>
    </source>
</evidence>
<keyword evidence="2" id="KW-1185">Reference proteome</keyword>
<sequence>MSVLRMRAGASELKRQAEDRCKQAITHGSRRLMLKKQSNEAADEAAKRGGGLAAVLHGVAQTLAREEHDEHHAAGPDLGVAAAEPFSFNRGIGRRRRQLVLAKEAEQHQGHRVECTVAESPRVTKARWSPSRLRLRRALYMATAEVMTHGQDDLQATGIGGVSLFHVVIEEMS</sequence>
<organism evidence="1 2">
    <name type="scientific">Miscanthus lutarioriparius</name>
    <dbReference type="NCBI Taxonomy" id="422564"/>
    <lineage>
        <taxon>Eukaryota</taxon>
        <taxon>Viridiplantae</taxon>
        <taxon>Streptophyta</taxon>
        <taxon>Embryophyta</taxon>
        <taxon>Tracheophyta</taxon>
        <taxon>Spermatophyta</taxon>
        <taxon>Magnoliopsida</taxon>
        <taxon>Liliopsida</taxon>
        <taxon>Poales</taxon>
        <taxon>Poaceae</taxon>
        <taxon>PACMAD clade</taxon>
        <taxon>Panicoideae</taxon>
        <taxon>Andropogonodae</taxon>
        <taxon>Andropogoneae</taxon>
        <taxon>Saccharinae</taxon>
        <taxon>Miscanthus</taxon>
    </lineage>
</organism>
<dbReference type="AlphaFoldDB" id="A0A811SC71"/>
<gene>
    <name evidence="1" type="ORF">NCGR_LOCUS64375</name>
</gene>